<gene>
    <name evidence="1" type="ORF">CGI_10011241</name>
</gene>
<evidence type="ECO:0000313" key="1">
    <source>
        <dbReference type="EMBL" id="EKC32380.1"/>
    </source>
</evidence>
<dbReference type="PANTHER" id="PTHR24024">
    <property type="entry name" value="PULMONARY SURFACTANT-ASSOCIATED PROTEIN A"/>
    <property type="match status" value="1"/>
</dbReference>
<name>K1QTS6_MAGGI</name>
<protein>
    <recommendedName>
        <fullName evidence="2">Short-chain collagen C4</fullName>
    </recommendedName>
</protein>
<dbReference type="AlphaFoldDB" id="K1QTS6"/>
<dbReference type="GO" id="GO:0005615">
    <property type="term" value="C:extracellular space"/>
    <property type="evidence" value="ECO:0007669"/>
    <property type="project" value="TreeGrafter"/>
</dbReference>
<sequence>MELVMLIAAVFLLIFSGFDVYGNKEKAADMDNSGIRPKDQRLLLNDPKAGSIYTVWGITGGKPYHEVGGGVDTLCLPHDPDDAPSDFPTRLESAAHLYGSEYQFNYRKFAEDDDVPCAVCHVQSSGSVMMIPAKNTCPSGWNLQYHGFLVTDNDDSGWYAFDFVCLHEDSEYLTEGARQHNQNGHILYPVTAVCGSLPCPPYRNGQYITCVVCTL</sequence>
<dbReference type="HOGENOM" id="CLU_056628_2_0_1"/>
<reference evidence="1" key="1">
    <citation type="journal article" date="2012" name="Nature">
        <title>The oyster genome reveals stress adaptation and complexity of shell formation.</title>
        <authorList>
            <person name="Zhang G."/>
            <person name="Fang X."/>
            <person name="Guo X."/>
            <person name="Li L."/>
            <person name="Luo R."/>
            <person name="Xu F."/>
            <person name="Yang P."/>
            <person name="Zhang L."/>
            <person name="Wang X."/>
            <person name="Qi H."/>
            <person name="Xiong Z."/>
            <person name="Que H."/>
            <person name="Xie Y."/>
            <person name="Holland P.W."/>
            <person name="Paps J."/>
            <person name="Zhu Y."/>
            <person name="Wu F."/>
            <person name="Chen Y."/>
            <person name="Wang J."/>
            <person name="Peng C."/>
            <person name="Meng J."/>
            <person name="Yang L."/>
            <person name="Liu J."/>
            <person name="Wen B."/>
            <person name="Zhang N."/>
            <person name="Huang Z."/>
            <person name="Zhu Q."/>
            <person name="Feng Y."/>
            <person name="Mount A."/>
            <person name="Hedgecock D."/>
            <person name="Xu Z."/>
            <person name="Liu Y."/>
            <person name="Domazet-Loso T."/>
            <person name="Du Y."/>
            <person name="Sun X."/>
            <person name="Zhang S."/>
            <person name="Liu B."/>
            <person name="Cheng P."/>
            <person name="Jiang X."/>
            <person name="Li J."/>
            <person name="Fan D."/>
            <person name="Wang W."/>
            <person name="Fu W."/>
            <person name="Wang T."/>
            <person name="Wang B."/>
            <person name="Zhang J."/>
            <person name="Peng Z."/>
            <person name="Li Y."/>
            <person name="Li N."/>
            <person name="Wang J."/>
            <person name="Chen M."/>
            <person name="He Y."/>
            <person name="Tan F."/>
            <person name="Song X."/>
            <person name="Zheng Q."/>
            <person name="Huang R."/>
            <person name="Yang H."/>
            <person name="Du X."/>
            <person name="Chen L."/>
            <person name="Yang M."/>
            <person name="Gaffney P.M."/>
            <person name="Wang S."/>
            <person name="Luo L."/>
            <person name="She Z."/>
            <person name="Ming Y."/>
            <person name="Huang W."/>
            <person name="Zhang S."/>
            <person name="Huang B."/>
            <person name="Zhang Y."/>
            <person name="Qu T."/>
            <person name="Ni P."/>
            <person name="Miao G."/>
            <person name="Wang J."/>
            <person name="Wang Q."/>
            <person name="Steinberg C.E."/>
            <person name="Wang H."/>
            <person name="Li N."/>
            <person name="Qian L."/>
            <person name="Zhang G."/>
            <person name="Li Y."/>
            <person name="Yang H."/>
            <person name="Liu X."/>
            <person name="Wang J."/>
            <person name="Yin Y."/>
            <person name="Wang J."/>
        </authorList>
    </citation>
    <scope>NUCLEOTIDE SEQUENCE [LARGE SCALE GENOMIC DNA]</scope>
    <source>
        <strain evidence="1">05x7-T-G4-1.051#20</strain>
    </source>
</reference>
<evidence type="ECO:0008006" key="2">
    <source>
        <dbReference type="Google" id="ProtNLM"/>
    </source>
</evidence>
<dbReference type="PANTHER" id="PTHR24024:SF18">
    <property type="entry name" value="SHORT-CHAIN COLLAGEN C4-LIKE"/>
    <property type="match status" value="1"/>
</dbReference>
<dbReference type="InParanoid" id="K1QTS6"/>
<organism evidence="1">
    <name type="scientific">Magallana gigas</name>
    <name type="common">Pacific oyster</name>
    <name type="synonym">Crassostrea gigas</name>
    <dbReference type="NCBI Taxonomy" id="29159"/>
    <lineage>
        <taxon>Eukaryota</taxon>
        <taxon>Metazoa</taxon>
        <taxon>Spiralia</taxon>
        <taxon>Lophotrochozoa</taxon>
        <taxon>Mollusca</taxon>
        <taxon>Bivalvia</taxon>
        <taxon>Autobranchia</taxon>
        <taxon>Pteriomorphia</taxon>
        <taxon>Ostreida</taxon>
        <taxon>Ostreoidea</taxon>
        <taxon>Ostreidae</taxon>
        <taxon>Magallana</taxon>
    </lineage>
</organism>
<dbReference type="EMBL" id="JH815879">
    <property type="protein sequence ID" value="EKC32380.1"/>
    <property type="molecule type" value="Genomic_DNA"/>
</dbReference>
<accession>K1QTS6</accession>
<dbReference type="InterPro" id="IPR051077">
    <property type="entry name" value="Ca-dependent_lectin"/>
</dbReference>
<proteinExistence type="predicted"/>